<dbReference type="Proteomes" id="UP001550378">
    <property type="component" value="Unassembled WGS sequence"/>
</dbReference>
<gene>
    <name evidence="2" type="ORF">ABZ508_24175</name>
</gene>
<dbReference type="GeneID" id="300121443"/>
<reference evidence="2 3" key="1">
    <citation type="submission" date="2024-06" db="EMBL/GenBank/DDBJ databases">
        <title>The Natural Products Discovery Center: Release of the First 8490 Sequenced Strains for Exploring Actinobacteria Biosynthetic Diversity.</title>
        <authorList>
            <person name="Kalkreuter E."/>
            <person name="Kautsar S.A."/>
            <person name="Yang D."/>
            <person name="Bader C.D."/>
            <person name="Teijaro C.N."/>
            <person name="Fluegel L."/>
            <person name="Davis C.M."/>
            <person name="Simpson J.R."/>
            <person name="Lauterbach L."/>
            <person name="Steele A.D."/>
            <person name="Gui C."/>
            <person name="Meng S."/>
            <person name="Li G."/>
            <person name="Viehrig K."/>
            <person name="Ye F."/>
            <person name="Su P."/>
            <person name="Kiefer A.F."/>
            <person name="Nichols A."/>
            <person name="Cepeda A.J."/>
            <person name="Yan W."/>
            <person name="Fan B."/>
            <person name="Jiang Y."/>
            <person name="Adhikari A."/>
            <person name="Zheng C.-J."/>
            <person name="Schuster L."/>
            <person name="Cowan T.M."/>
            <person name="Smanski M.J."/>
            <person name="Chevrette M.G."/>
            <person name="De Carvalho L.P.S."/>
            <person name="Shen B."/>
        </authorList>
    </citation>
    <scope>NUCLEOTIDE SEQUENCE [LARGE SCALE GENOMIC DNA]</scope>
    <source>
        <strain evidence="2 3">NPDC006337</strain>
    </source>
</reference>
<name>A0ABV2WAT6_9ACTN</name>
<evidence type="ECO:0000313" key="3">
    <source>
        <dbReference type="Proteomes" id="UP001550378"/>
    </source>
</evidence>
<organism evidence="2 3">
    <name type="scientific">Streptomyces lavendulocolor</name>
    <dbReference type="NCBI Taxonomy" id="67316"/>
    <lineage>
        <taxon>Bacteria</taxon>
        <taxon>Bacillati</taxon>
        <taxon>Actinomycetota</taxon>
        <taxon>Actinomycetes</taxon>
        <taxon>Kitasatosporales</taxon>
        <taxon>Streptomycetaceae</taxon>
        <taxon>Streptomyces</taxon>
    </lineage>
</organism>
<accession>A0ABV2WAT6</accession>
<dbReference type="Pfam" id="PF04149">
    <property type="entry name" value="DUF397"/>
    <property type="match status" value="1"/>
</dbReference>
<proteinExistence type="predicted"/>
<dbReference type="EMBL" id="JBEXZR010000025">
    <property type="protein sequence ID" value="MEU0710461.1"/>
    <property type="molecule type" value="Genomic_DNA"/>
</dbReference>
<dbReference type="RefSeq" id="WP_064071292.1">
    <property type="nucleotide sequence ID" value="NZ_BAAASF010000004.1"/>
</dbReference>
<sequence length="67" mass="7419">MSAHPAHHDAPRWWRSSRSVGMNNCVEAARLGTARLAVRDSKDTARPPLRFSAAAWTSFVSSLRQVS</sequence>
<feature type="domain" description="DUF397" evidence="1">
    <location>
        <begin position="12"/>
        <end position="64"/>
    </location>
</feature>
<keyword evidence="3" id="KW-1185">Reference proteome</keyword>
<evidence type="ECO:0000313" key="2">
    <source>
        <dbReference type="EMBL" id="MEU0710461.1"/>
    </source>
</evidence>
<dbReference type="InterPro" id="IPR007278">
    <property type="entry name" value="DUF397"/>
</dbReference>
<evidence type="ECO:0000259" key="1">
    <source>
        <dbReference type="Pfam" id="PF04149"/>
    </source>
</evidence>
<comment type="caution">
    <text evidence="2">The sequence shown here is derived from an EMBL/GenBank/DDBJ whole genome shotgun (WGS) entry which is preliminary data.</text>
</comment>
<protein>
    <submittedName>
        <fullName evidence="2">DUF397 domain-containing protein</fullName>
    </submittedName>
</protein>